<dbReference type="PANTHER" id="PTHR10605:SF56">
    <property type="entry name" value="BIFUNCTIONAL HEPARAN SULFATE N-DEACETYLASE_N-SULFOTRANSFERASE"/>
    <property type="match status" value="1"/>
</dbReference>
<name>A0A930YBB0_9ACTN</name>
<dbReference type="SUPFAM" id="SSF52540">
    <property type="entry name" value="P-loop containing nucleoside triphosphate hydrolases"/>
    <property type="match status" value="1"/>
</dbReference>
<dbReference type="Gene3D" id="3.40.50.300">
    <property type="entry name" value="P-loop containing nucleotide triphosphate hydrolases"/>
    <property type="match status" value="1"/>
</dbReference>
<evidence type="ECO:0000313" key="3">
    <source>
        <dbReference type="Proteomes" id="UP000640489"/>
    </source>
</evidence>
<organism evidence="2 3">
    <name type="scientific">Nocardioides islandensis</name>
    <dbReference type="NCBI Taxonomy" id="433663"/>
    <lineage>
        <taxon>Bacteria</taxon>
        <taxon>Bacillati</taxon>
        <taxon>Actinomycetota</taxon>
        <taxon>Actinomycetes</taxon>
        <taxon>Propionibacteriales</taxon>
        <taxon>Nocardioidaceae</taxon>
        <taxon>Nocardioides</taxon>
    </lineage>
</organism>
<reference evidence="2" key="1">
    <citation type="submission" date="2020-11" db="EMBL/GenBank/DDBJ databases">
        <title>Nocardioides sp. nov., isolated from Soil of Cynanchum wilfordii Hemsley rhizosphere.</title>
        <authorList>
            <person name="Lee J.-S."/>
            <person name="Suh M.K."/>
            <person name="Kim J.-S."/>
        </authorList>
    </citation>
    <scope>NUCLEOTIDE SEQUENCE</scope>
    <source>
        <strain evidence="2">KCTC 19275</strain>
    </source>
</reference>
<gene>
    <name evidence="2" type="ORF">ISU07_02020</name>
</gene>
<keyword evidence="3" id="KW-1185">Reference proteome</keyword>
<dbReference type="InterPro" id="IPR027417">
    <property type="entry name" value="P-loop_NTPase"/>
</dbReference>
<evidence type="ECO:0000313" key="2">
    <source>
        <dbReference type="EMBL" id="MBF4761891.1"/>
    </source>
</evidence>
<dbReference type="EMBL" id="JADKPN010000001">
    <property type="protein sequence ID" value="MBF4761891.1"/>
    <property type="molecule type" value="Genomic_DNA"/>
</dbReference>
<dbReference type="PANTHER" id="PTHR10605">
    <property type="entry name" value="HEPARAN SULFATE SULFOTRANSFERASE"/>
    <property type="match status" value="1"/>
</dbReference>
<keyword evidence="1" id="KW-0808">Transferase</keyword>
<dbReference type="RefSeq" id="WP_194705072.1">
    <property type="nucleotide sequence ID" value="NZ_JADKPN010000001.1"/>
</dbReference>
<protein>
    <recommendedName>
        <fullName evidence="4">Sulfotransferase domain-containing protein</fullName>
    </recommendedName>
</protein>
<evidence type="ECO:0008006" key="4">
    <source>
        <dbReference type="Google" id="ProtNLM"/>
    </source>
</evidence>
<sequence length="298" mass="33912">MSVQPHRATADPAPDTDRGTLPITFALVGVQKAATSTIAFYLLRHRHVARGERKERHFFDKDFLDWENPDYSAYHSPRRTERQKIAGDYTPAYLFWPGALQRMHAYDPDMKLIASFRDPIERAFSQWQMDYARHEGFPQFAQAIAQDTFDAVPDRVPEGWQPGDLRKRALVARGLYGSQLERAFEIYPDRSRWLLLDFVDVVTDRDTLLDTLTDFLEIGKFVDPPAPQAKNASPDVDARPPMADDVLRLAERFAPDLPLFEKLSGIDTSRWATSRILAGTLDPAELAEKLAKKAGLLK</sequence>
<dbReference type="GO" id="GO:0008146">
    <property type="term" value="F:sulfotransferase activity"/>
    <property type="evidence" value="ECO:0007669"/>
    <property type="project" value="InterPro"/>
</dbReference>
<dbReference type="Proteomes" id="UP000640489">
    <property type="component" value="Unassembled WGS sequence"/>
</dbReference>
<comment type="caution">
    <text evidence="2">The sequence shown here is derived from an EMBL/GenBank/DDBJ whole genome shotgun (WGS) entry which is preliminary data.</text>
</comment>
<evidence type="ECO:0000256" key="1">
    <source>
        <dbReference type="ARBA" id="ARBA00022679"/>
    </source>
</evidence>
<dbReference type="InterPro" id="IPR037359">
    <property type="entry name" value="NST/OST"/>
</dbReference>
<proteinExistence type="predicted"/>
<dbReference type="AlphaFoldDB" id="A0A930YBB0"/>
<accession>A0A930YBB0</accession>